<organism evidence="2 3">
    <name type="scientific">Thermococcus siculi</name>
    <dbReference type="NCBI Taxonomy" id="72803"/>
    <lineage>
        <taxon>Archaea</taxon>
        <taxon>Methanobacteriati</taxon>
        <taxon>Methanobacteriota</taxon>
        <taxon>Thermococci</taxon>
        <taxon>Thermococcales</taxon>
        <taxon>Thermococcaceae</taxon>
        <taxon>Thermococcus</taxon>
    </lineage>
</organism>
<proteinExistence type="predicted"/>
<dbReference type="Proteomes" id="UP000250125">
    <property type="component" value="Chromosome"/>
</dbReference>
<keyword evidence="3" id="KW-1185">Reference proteome</keyword>
<sequence length="388" mass="43553">MGRDTLKKITASLVLSVPPVVMLLSGQLEGIVSPPEIIRSIDDGYFPYLLASLAVFLVSVAMVIASPWYFVGGAKGETSKEGRKPISHFLRHFLGRILLGEGLRSLYGIFLFVLLAVITTAWLPDAISEGDVLKTVGTIAYLLSVVFVTAWVYRPKTEKKLTVETLVYGLSGPWGWKAIGQFDCDDLRRNRRKESPDGRKLSLNIIPLYLSLWLHAVREGTLKRVFLLYTDMHSENDGSRFKPEVREWLGTFLQKASECMGATFNVHWPGEGVETIGRGSRTIEVKFIYAGSGNDVLEVKKGLGDHEELQRLIEEESEKVLFHITGGTAVMSAAMMFEAIKGDARAEYTIQNTYDREPEEILKVWDITPDMMPDVWDAFERVFERLGL</sequence>
<keyword evidence="1" id="KW-0812">Transmembrane</keyword>
<evidence type="ECO:0000256" key="1">
    <source>
        <dbReference type="SAM" id="Phobius"/>
    </source>
</evidence>
<feature type="transmembrane region" description="Helical" evidence="1">
    <location>
        <begin position="106"/>
        <end position="123"/>
    </location>
</feature>
<dbReference type="EMBL" id="CP015103">
    <property type="protein sequence ID" value="ASJ09269.1"/>
    <property type="molecule type" value="Genomic_DNA"/>
</dbReference>
<dbReference type="KEGG" id="tsl:A3L11_08520"/>
<feature type="transmembrane region" description="Helical" evidence="1">
    <location>
        <begin position="135"/>
        <end position="153"/>
    </location>
</feature>
<name>A0A2Z2MLM4_9EURY</name>
<keyword evidence="1" id="KW-1133">Transmembrane helix</keyword>
<keyword evidence="1" id="KW-0472">Membrane</keyword>
<evidence type="ECO:0000313" key="2">
    <source>
        <dbReference type="EMBL" id="ASJ09269.1"/>
    </source>
</evidence>
<reference evidence="2 3" key="1">
    <citation type="submission" date="2016-04" db="EMBL/GenBank/DDBJ databases">
        <title>Complete genome sequence of Thermococcus siculi type strain RG-20.</title>
        <authorList>
            <person name="Oger P.M."/>
        </authorList>
    </citation>
    <scope>NUCLEOTIDE SEQUENCE [LARGE SCALE GENOMIC DNA]</scope>
    <source>
        <strain evidence="2 3">RG-20</strain>
    </source>
</reference>
<evidence type="ECO:0000313" key="3">
    <source>
        <dbReference type="Proteomes" id="UP000250125"/>
    </source>
</evidence>
<gene>
    <name evidence="2" type="ORF">A3L11_08520</name>
</gene>
<feature type="transmembrane region" description="Helical" evidence="1">
    <location>
        <begin position="9"/>
        <end position="28"/>
    </location>
</feature>
<dbReference type="GeneID" id="33318274"/>
<dbReference type="RefSeq" id="WP_088856501.1">
    <property type="nucleotide sequence ID" value="NZ_CP015103.1"/>
</dbReference>
<dbReference type="OrthoDB" id="101659at2157"/>
<feature type="transmembrane region" description="Helical" evidence="1">
    <location>
        <begin position="48"/>
        <end position="71"/>
    </location>
</feature>
<protein>
    <submittedName>
        <fullName evidence="2">Uncharacterized protein</fullName>
    </submittedName>
</protein>
<accession>A0A2Z2MLM4</accession>
<dbReference type="AlphaFoldDB" id="A0A2Z2MLM4"/>